<dbReference type="Ensembl" id="ENSLOCT00000012899.1">
    <property type="protein sequence ID" value="ENSLOCP00000012873.1"/>
    <property type="gene ID" value="ENSLOCG00000010504.1"/>
</dbReference>
<feature type="compositionally biased region" description="Polar residues" evidence="4">
    <location>
        <begin position="333"/>
        <end position="346"/>
    </location>
</feature>
<protein>
    <submittedName>
        <fullName evidence="6">Zinc finger protein 804B</fullName>
    </submittedName>
</protein>
<reference evidence="6" key="2">
    <citation type="submission" date="2025-08" db="UniProtKB">
        <authorList>
            <consortium name="Ensembl"/>
        </authorList>
    </citation>
    <scope>IDENTIFICATION</scope>
</reference>
<evidence type="ECO:0000313" key="7">
    <source>
        <dbReference type="Proteomes" id="UP000018468"/>
    </source>
</evidence>
<dbReference type="GO" id="GO:0005634">
    <property type="term" value="C:nucleus"/>
    <property type="evidence" value="ECO:0000318"/>
    <property type="project" value="GO_Central"/>
</dbReference>
<proteinExistence type="predicted"/>
<dbReference type="PANTHER" id="PTHR17614">
    <property type="entry name" value="ZINC FINGER-CONTAINING"/>
    <property type="match status" value="1"/>
</dbReference>
<feature type="region of interest" description="Disordered" evidence="4">
    <location>
        <begin position="500"/>
        <end position="536"/>
    </location>
</feature>
<dbReference type="GeneID" id="102685259"/>
<dbReference type="PROSITE" id="PS00028">
    <property type="entry name" value="ZINC_FINGER_C2H2_1"/>
    <property type="match status" value="1"/>
</dbReference>
<dbReference type="EMBL" id="AHAT01004656">
    <property type="status" value="NOT_ANNOTATED_CDS"/>
    <property type="molecule type" value="Genomic_DNA"/>
</dbReference>
<evidence type="ECO:0000256" key="3">
    <source>
        <dbReference type="ARBA" id="ARBA00022833"/>
    </source>
</evidence>
<feature type="compositionally biased region" description="Polar residues" evidence="4">
    <location>
        <begin position="996"/>
        <end position="1012"/>
    </location>
</feature>
<reference evidence="7" key="1">
    <citation type="submission" date="2011-12" db="EMBL/GenBank/DDBJ databases">
        <title>The Draft Genome of Lepisosteus oculatus.</title>
        <authorList>
            <consortium name="The Broad Institute Genome Assembly &amp; Analysis Group"/>
            <consortium name="Computational R&amp;D Group"/>
            <consortium name="and Sequencing Platform"/>
            <person name="Di Palma F."/>
            <person name="Alfoldi J."/>
            <person name="Johnson J."/>
            <person name="Berlin A."/>
            <person name="Gnerre S."/>
            <person name="Jaffe D."/>
            <person name="MacCallum I."/>
            <person name="Young S."/>
            <person name="Walker B.J."/>
            <person name="Lander E.S."/>
            <person name="Lindblad-Toh K."/>
        </authorList>
    </citation>
    <scope>NUCLEOTIDE SEQUENCE [LARGE SCALE GENOMIC DNA]</scope>
</reference>
<evidence type="ECO:0000259" key="5">
    <source>
        <dbReference type="PROSITE" id="PS00028"/>
    </source>
</evidence>
<feature type="compositionally biased region" description="Basic residues" evidence="4">
    <location>
        <begin position="831"/>
        <end position="850"/>
    </location>
</feature>
<dbReference type="OrthoDB" id="4822at2759"/>
<dbReference type="RefSeq" id="XP_015213712.1">
    <property type="nucleotide sequence ID" value="XM_015358226.1"/>
</dbReference>
<dbReference type="InterPro" id="IPR036236">
    <property type="entry name" value="Znf_C2H2_sf"/>
</dbReference>
<dbReference type="SUPFAM" id="SSF57667">
    <property type="entry name" value="beta-beta-alpha zinc fingers"/>
    <property type="match status" value="1"/>
</dbReference>
<feature type="compositionally biased region" description="Low complexity" evidence="4">
    <location>
        <begin position="718"/>
        <end position="745"/>
    </location>
</feature>
<name>W5MWW4_LEPOC</name>
<dbReference type="GO" id="GO:0008270">
    <property type="term" value="F:zinc ion binding"/>
    <property type="evidence" value="ECO:0007669"/>
    <property type="project" value="UniProtKB-KW"/>
</dbReference>
<feature type="domain" description="C2H2-type" evidence="5">
    <location>
        <begin position="60"/>
        <end position="82"/>
    </location>
</feature>
<keyword evidence="1" id="KW-0479">Metal-binding</keyword>
<dbReference type="HOGENOM" id="CLU_006418_0_0_1"/>
<dbReference type="OMA" id="HVESPEI"/>
<dbReference type="Proteomes" id="UP000018468">
    <property type="component" value="Linkage group LG11"/>
</dbReference>
<sequence>MACYYLVISSTHLSNGHFRSIKGVFRGPLCKTAGSESLDYAEKEKAIAKALEDLKANFYCELCDKQYLKHQEFDNHINSYDHAHKQRLKELKQREFARNVASKSWKDEKKQERALRRLHQLAELRKQSECGPGSGPKFRATTVTAEVQQQEKGISEKDYGNGNHYIFLSHEDNAPNKAPKRSQDLLVTKERLHIRNTQFGLNSASDYSNQRAGVSFCFSKKAQLKLESSASVFSDNTEESNDRENPPTHKVKQTLETLRSPNPLPGNTTLDIMEERHTEYQTDKKMQESKDNCLEFNQISSAHSTTDDQCFPLTVPSGSLENSALDKELRESSLGSQSETESNELNKTNCFAVSDISLKGGQAERDSRQMQRKTLIQETIQMEKGTEIVYDTVTVKTEDSQNNAMEADDTYCVENVYGGCDELNKKVGPFLNVLNKDGSTMLKWPSELLLYTKTEPYISYSCNPLYFDFKHSKNRQNAHDDVQNSSTEICQLIVTADENNDRENDHSNLDSIELQTPGHPENKFNNQTKPKSTKHYKACKTPNLKLEADNTSSSSCKHNVNSQLEPEACIESTWLNMSLSKGVSTKRYRLGKQSLKDETSNDSDLIDQSQRNIKHLLPTVLGKNQKQTFLNISGKNYSEETSPDHIDLKANNDHLKCNLNVGVCERKGSTKSSSEKSGSWCSFSDLDTDTEGGSYRSERCSSSCGSSYKSSSKRDTSYSRTHGSTSSCSKTFSSYRSSDDSSSGDTAHCSAREHDSHQDYKSAHRHKKRKYSTSSEDSSEIGINFSHSMSSNRKRNRRQWAICRRSRSSYSSSTSDQSTDQHSCSRLRYSSSRKRHHSDKSRSKSRHSGSKSRSIDMQSNRERVSFFSRDQMCSFDFESSNSMEVAKDIGIQSRCQTSYTAVSDSRKHARTSPNASTVEQFVKKSPDNNDKNIIGKKHNSTSSLPLIGKLPAVKRNVKREENNKLKSSNREAATNRTPVDPQEFQSPLPNAEGKSISMQSKNPKSDTLQTERQLQDPKGREELDAMPRAFSSEACVFSIFSTEKESIMLPDPGQNYPQGQWPKESAFQAGTHYAEEKQAQMEEPSKCVSPPLTEQPITFTPDEIDKYRLLQLQAQQHMQQQLLGKHVKLLPAHSEVPGFSPVPAFQSVPLPQPGPLPSIQHTLLQQRAVASFASALNHHPSHQPLTHIHPVPQPHFAPISLSPIAPALFPAHPAALLAGHPFHFIPASTFHPTHLALHPVPHSSLLPALLTPSSAMAAAAASGLHLHPLFHPLFPAQDLQHHSGPSS</sequence>
<dbReference type="PANTHER" id="PTHR17614:SF12">
    <property type="entry name" value="ZINC FINGER PROTEIN 804B"/>
    <property type="match status" value="1"/>
</dbReference>
<keyword evidence="2" id="KW-0863">Zinc-finger</keyword>
<keyword evidence="3" id="KW-0862">Zinc</keyword>
<dbReference type="eggNOG" id="ENOG502QS70">
    <property type="taxonomic scope" value="Eukaryota"/>
</dbReference>
<evidence type="ECO:0000256" key="1">
    <source>
        <dbReference type="ARBA" id="ARBA00022723"/>
    </source>
</evidence>
<keyword evidence="7" id="KW-1185">Reference proteome</keyword>
<dbReference type="InParanoid" id="W5MWW4"/>
<feature type="compositionally biased region" description="Polar residues" evidence="4">
    <location>
        <begin position="970"/>
        <end position="988"/>
    </location>
</feature>
<feature type="compositionally biased region" description="Low complexity" evidence="4">
    <location>
        <begin position="808"/>
        <end position="830"/>
    </location>
</feature>
<organism evidence="6 7">
    <name type="scientific">Lepisosteus oculatus</name>
    <name type="common">Spotted gar</name>
    <dbReference type="NCBI Taxonomy" id="7918"/>
    <lineage>
        <taxon>Eukaryota</taxon>
        <taxon>Metazoa</taxon>
        <taxon>Chordata</taxon>
        <taxon>Craniata</taxon>
        <taxon>Vertebrata</taxon>
        <taxon>Euteleostomi</taxon>
        <taxon>Actinopterygii</taxon>
        <taxon>Neopterygii</taxon>
        <taxon>Holostei</taxon>
        <taxon>Semionotiformes</taxon>
        <taxon>Lepisosteidae</taxon>
        <taxon>Lepisosteus</taxon>
    </lineage>
</organism>
<dbReference type="InterPro" id="IPR013087">
    <property type="entry name" value="Znf_C2H2_type"/>
</dbReference>
<dbReference type="InterPro" id="IPR052445">
    <property type="entry name" value="ZnF-G_patch_domain"/>
</dbReference>
<feature type="compositionally biased region" description="Low complexity" evidence="4">
    <location>
        <begin position="691"/>
        <end position="710"/>
    </location>
</feature>
<dbReference type="Bgee" id="ENSLOCG00000010504">
    <property type="expression patterns" value="Expressed in camera-type eye and 2 other cell types or tissues"/>
</dbReference>
<reference evidence="6" key="3">
    <citation type="submission" date="2025-09" db="UniProtKB">
        <authorList>
            <consortium name="Ensembl"/>
        </authorList>
    </citation>
    <scope>IDENTIFICATION</scope>
</reference>
<dbReference type="KEGG" id="loc:102685259"/>
<feature type="region of interest" description="Disordered" evidence="4">
    <location>
        <begin position="903"/>
        <end position="1019"/>
    </location>
</feature>
<feature type="compositionally biased region" description="Basic and acidic residues" evidence="4">
    <location>
        <begin position="750"/>
        <end position="762"/>
    </location>
</feature>
<evidence type="ECO:0000256" key="4">
    <source>
        <dbReference type="SAM" id="MobiDB-lite"/>
    </source>
</evidence>
<dbReference type="GeneTree" id="ENSGT00940000160479"/>
<feature type="region of interest" description="Disordered" evidence="4">
    <location>
        <begin position="690"/>
        <end position="863"/>
    </location>
</feature>
<dbReference type="STRING" id="7918.ENSLOCP00000012873"/>
<feature type="region of interest" description="Disordered" evidence="4">
    <location>
        <begin position="325"/>
        <end position="346"/>
    </location>
</feature>
<feature type="region of interest" description="Disordered" evidence="4">
    <location>
        <begin position="229"/>
        <end position="250"/>
    </location>
</feature>
<feature type="compositionally biased region" description="Basic and acidic residues" evidence="4">
    <location>
        <begin position="921"/>
        <end position="930"/>
    </location>
</feature>
<evidence type="ECO:0000256" key="2">
    <source>
        <dbReference type="ARBA" id="ARBA00022771"/>
    </source>
</evidence>
<evidence type="ECO:0000313" key="6">
    <source>
        <dbReference type="Ensembl" id="ENSLOCP00000012873.1"/>
    </source>
</evidence>
<accession>W5MWW4</accession>